<comment type="caution">
    <text evidence="7">The sequence shown here is derived from an EMBL/GenBank/DDBJ whole genome shotgun (WGS) entry which is preliminary data.</text>
</comment>
<dbReference type="InterPro" id="IPR017932">
    <property type="entry name" value="GATase_2_dom"/>
</dbReference>
<dbReference type="PANTHER" id="PTHR11772:SF23">
    <property type="entry name" value="ASPARAGINE SYNTHETASE [GLUTAMINE-HYDROLYZING]"/>
    <property type="match status" value="1"/>
</dbReference>
<dbReference type="InterPro" id="IPR050795">
    <property type="entry name" value="Asn_Synthetase"/>
</dbReference>
<dbReference type="Pfam" id="PF00733">
    <property type="entry name" value="Asn_synthase"/>
    <property type="match status" value="1"/>
</dbReference>
<evidence type="ECO:0000313" key="7">
    <source>
        <dbReference type="EMBL" id="PNH12584.1"/>
    </source>
</evidence>
<evidence type="ECO:0000256" key="4">
    <source>
        <dbReference type="ARBA" id="ARBA00022840"/>
    </source>
</evidence>
<dbReference type="Pfam" id="PF13537">
    <property type="entry name" value="GATase_7"/>
    <property type="match status" value="1"/>
</dbReference>
<accession>A0A2J8AJ99</accession>
<dbReference type="PANTHER" id="PTHR11772">
    <property type="entry name" value="ASPARAGINE SYNTHETASE"/>
    <property type="match status" value="1"/>
</dbReference>
<dbReference type="GO" id="GO:0004066">
    <property type="term" value="F:asparagine synthase (glutamine-hydrolyzing) activity"/>
    <property type="evidence" value="ECO:0007669"/>
    <property type="project" value="InterPro"/>
</dbReference>
<keyword evidence="4" id="KW-0067">ATP-binding</keyword>
<evidence type="ECO:0000259" key="6">
    <source>
        <dbReference type="PROSITE" id="PS51278"/>
    </source>
</evidence>
<keyword evidence="8" id="KW-1185">Reference proteome</keyword>
<dbReference type="GO" id="GO:0006529">
    <property type="term" value="P:asparagine biosynthetic process"/>
    <property type="evidence" value="ECO:0007669"/>
    <property type="project" value="InterPro"/>
</dbReference>
<dbReference type="SUPFAM" id="SSF52402">
    <property type="entry name" value="Adenine nucleotide alpha hydrolases-like"/>
    <property type="match status" value="1"/>
</dbReference>
<organism evidence="7 8">
    <name type="scientific">Tetrabaena socialis</name>
    <dbReference type="NCBI Taxonomy" id="47790"/>
    <lineage>
        <taxon>Eukaryota</taxon>
        <taxon>Viridiplantae</taxon>
        <taxon>Chlorophyta</taxon>
        <taxon>core chlorophytes</taxon>
        <taxon>Chlorophyceae</taxon>
        <taxon>CS clade</taxon>
        <taxon>Chlamydomonadales</taxon>
        <taxon>Tetrabaenaceae</taxon>
        <taxon>Tetrabaena</taxon>
    </lineage>
</organism>
<keyword evidence="2" id="KW-0436">Ligase</keyword>
<dbReference type="InterPro" id="IPR014729">
    <property type="entry name" value="Rossmann-like_a/b/a_fold"/>
</dbReference>
<evidence type="ECO:0000256" key="1">
    <source>
        <dbReference type="ARBA" id="ARBA00005187"/>
    </source>
</evidence>
<dbReference type="InterPro" id="IPR029055">
    <property type="entry name" value="Ntn_hydrolases_N"/>
</dbReference>
<keyword evidence="3" id="KW-0547">Nucleotide-binding</keyword>
<dbReference type="InterPro" id="IPR001962">
    <property type="entry name" value="Asn_synthase"/>
</dbReference>
<dbReference type="OrthoDB" id="409189at2759"/>
<proteinExistence type="predicted"/>
<feature type="domain" description="Glutamine amidotransferase type-2" evidence="6">
    <location>
        <begin position="1"/>
        <end position="121"/>
    </location>
</feature>
<sequence>MQPFTSEREEDILIGTGEVWNYQELVPDTDLRSDVDVFLRLDMMATQLDRVDGDFAFVRSTADRRFWAARDIAGVRPLFYATNAAGKPIAFASEAKALVSGPSVAKVAVFPPGHFGGVDSAIVTAIVNRLGSTKNIRVFTMEYENSGSQDAFYARMLCQFYGLHHTVVSFTADMVKDSIRPVIAQCETYDPNTIRAAIPMYLLAKYIAEHTDVKVILSGEGADELFAGYLYFMSAPTGDHLNDEARRLLANIHMFDLLRADRCFAAFSLEVRVPYLDKDLMDYVTTLQGDMKKFRNGAEKMLLRDSFKEYQELVQLRILERPKERFSDGCGFSYVPHLLNFVSDHAPRLDDKLKREKEFYMKIFDELYTPDNQHWIAQRELPAWASGKVQDVGLD</sequence>
<gene>
    <name evidence="7" type="ORF">TSOC_000518</name>
</gene>
<evidence type="ECO:0000313" key="8">
    <source>
        <dbReference type="Proteomes" id="UP000236333"/>
    </source>
</evidence>
<dbReference type="EMBL" id="PGGS01000007">
    <property type="protein sequence ID" value="PNH12584.1"/>
    <property type="molecule type" value="Genomic_DNA"/>
</dbReference>
<evidence type="ECO:0000256" key="5">
    <source>
        <dbReference type="ARBA" id="ARBA00030234"/>
    </source>
</evidence>
<evidence type="ECO:0000256" key="3">
    <source>
        <dbReference type="ARBA" id="ARBA00022741"/>
    </source>
</evidence>
<protein>
    <recommendedName>
        <fullName evidence="5">Glutamine-dependent asparagine synthetase</fullName>
    </recommendedName>
</protein>
<evidence type="ECO:0000256" key="2">
    <source>
        <dbReference type="ARBA" id="ARBA00022598"/>
    </source>
</evidence>
<dbReference type="GO" id="GO:0005829">
    <property type="term" value="C:cytosol"/>
    <property type="evidence" value="ECO:0007669"/>
    <property type="project" value="TreeGrafter"/>
</dbReference>
<dbReference type="Gene3D" id="3.40.50.620">
    <property type="entry name" value="HUPs"/>
    <property type="match status" value="1"/>
</dbReference>
<dbReference type="GO" id="GO:0005524">
    <property type="term" value="F:ATP binding"/>
    <property type="evidence" value="ECO:0007669"/>
    <property type="project" value="UniProtKB-KW"/>
</dbReference>
<dbReference type="AlphaFoldDB" id="A0A2J8AJ99"/>
<comment type="pathway">
    <text evidence="1">Amino-acid biosynthesis; L-asparagine biosynthesis; L-asparagine from L-aspartate (L-Gln route): step 1/1.</text>
</comment>
<dbReference type="CDD" id="cd01991">
    <property type="entry name" value="Asn_synthase_B_C"/>
    <property type="match status" value="1"/>
</dbReference>
<dbReference type="PROSITE" id="PS51278">
    <property type="entry name" value="GATASE_TYPE_2"/>
    <property type="match status" value="1"/>
</dbReference>
<reference evidence="7 8" key="1">
    <citation type="journal article" date="2017" name="Mol. Biol. Evol.">
        <title>The 4-celled Tetrabaena socialis nuclear genome reveals the essential components for genetic control of cell number at the origin of multicellularity in the volvocine lineage.</title>
        <authorList>
            <person name="Featherston J."/>
            <person name="Arakaki Y."/>
            <person name="Hanschen E.R."/>
            <person name="Ferris P.J."/>
            <person name="Michod R.E."/>
            <person name="Olson B.J.S.C."/>
            <person name="Nozaki H."/>
            <person name="Durand P.M."/>
        </authorList>
    </citation>
    <scope>NUCLEOTIDE SEQUENCE [LARGE SCALE GENOMIC DNA]</scope>
    <source>
        <strain evidence="7 8">NIES-571</strain>
    </source>
</reference>
<dbReference type="Proteomes" id="UP000236333">
    <property type="component" value="Unassembled WGS sequence"/>
</dbReference>
<dbReference type="Gene3D" id="3.60.20.10">
    <property type="entry name" value="Glutamine Phosphoribosylpyrophosphate, subunit 1, domain 1"/>
    <property type="match status" value="1"/>
</dbReference>
<name>A0A2J8AJ99_9CHLO</name>
<dbReference type="SUPFAM" id="SSF56235">
    <property type="entry name" value="N-terminal nucleophile aminohydrolases (Ntn hydrolases)"/>
    <property type="match status" value="1"/>
</dbReference>